<dbReference type="AlphaFoldDB" id="A0A2C6DNJ2"/>
<reference evidence="3" key="1">
    <citation type="submission" date="2017-09" db="EMBL/GenBank/DDBJ databases">
        <title>FDA dAtabase for Regulatory Grade micrObial Sequences (FDA-ARGOS): Supporting development and validation of Infectious Disease Dx tests.</title>
        <authorList>
            <person name="Minogue T."/>
            <person name="Wolcott M."/>
            <person name="Wasieloski L."/>
            <person name="Aguilar W."/>
            <person name="Moore D."/>
            <person name="Tallon L."/>
            <person name="Sadzewicz L."/>
            <person name="Ott S."/>
            <person name="Zhao X."/>
            <person name="Nagaraj S."/>
            <person name="Vavikolanu K."/>
            <person name="Aluvathingal J."/>
            <person name="Nadendla S."/>
            <person name="Sichtig H."/>
        </authorList>
    </citation>
    <scope>NUCLEOTIDE SEQUENCE [LARGE SCALE GENOMIC DNA]</scope>
    <source>
        <strain evidence="3">FDAARGOS_387</strain>
    </source>
</reference>
<keyword evidence="3" id="KW-1185">Reference proteome</keyword>
<evidence type="ECO:0000313" key="1">
    <source>
        <dbReference type="EMBL" id="PHI30371.1"/>
    </source>
</evidence>
<organism evidence="1 3">
    <name type="scientific">Budvicia aquatica</name>
    <dbReference type="NCBI Taxonomy" id="82979"/>
    <lineage>
        <taxon>Bacteria</taxon>
        <taxon>Pseudomonadati</taxon>
        <taxon>Pseudomonadota</taxon>
        <taxon>Gammaproteobacteria</taxon>
        <taxon>Enterobacterales</taxon>
        <taxon>Budviciaceae</taxon>
        <taxon>Budvicia</taxon>
    </lineage>
</organism>
<name>A0A2C6DNJ2_9GAMM</name>
<reference evidence="1" key="2">
    <citation type="submission" date="2017-09" db="EMBL/GenBank/DDBJ databases">
        <title>FDA dAtabase for Regulatory Grade micrObial Sequences (FDA-ARGOS): Supporting development and validation of Infectious Disease Dx tests.</title>
        <authorList>
            <person name="Minogue T."/>
            <person name="Wolcott M."/>
            <person name="Wasieloski L."/>
            <person name="Aguilar W."/>
            <person name="Moore D."/>
            <person name="Tallon L.J."/>
            <person name="Sadzewicz L."/>
            <person name="Ott S."/>
            <person name="Zhao X."/>
            <person name="Nagaraj S."/>
            <person name="Vavikolanu K."/>
            <person name="Aluvathingal J."/>
            <person name="Nadendla S."/>
            <person name="Sichtig H."/>
        </authorList>
    </citation>
    <scope>NUCLEOTIDE SEQUENCE</scope>
    <source>
        <strain evidence="1">FDAARGOS_387</strain>
    </source>
</reference>
<protein>
    <submittedName>
        <fullName evidence="1">Uncharacterized protein</fullName>
    </submittedName>
</protein>
<proteinExistence type="predicted"/>
<accession>A0A2C6DNJ2</accession>
<dbReference type="Proteomes" id="UP000224974">
    <property type="component" value="Unassembled WGS sequence"/>
</dbReference>
<dbReference type="RefSeq" id="WP_029093618.1">
    <property type="nucleotide sequence ID" value="NZ_BRLG01000003.1"/>
</dbReference>
<reference evidence="2 4" key="3">
    <citation type="submission" date="2019-03" db="EMBL/GenBank/DDBJ databases">
        <authorList>
            <consortium name="Pathogen Informatics"/>
        </authorList>
    </citation>
    <scope>NUCLEOTIDE SEQUENCE [LARGE SCALE GENOMIC DNA]</scope>
    <source>
        <strain evidence="2 4">NCTC12282</strain>
    </source>
</reference>
<dbReference type="EMBL" id="PDDX01000001">
    <property type="protein sequence ID" value="PHI30371.1"/>
    <property type="molecule type" value="Genomic_DNA"/>
</dbReference>
<evidence type="ECO:0000313" key="4">
    <source>
        <dbReference type="Proteomes" id="UP000373449"/>
    </source>
</evidence>
<dbReference type="EMBL" id="CAADJA010000002">
    <property type="protein sequence ID" value="VFS49493.1"/>
    <property type="molecule type" value="Genomic_DNA"/>
</dbReference>
<evidence type="ECO:0000313" key="3">
    <source>
        <dbReference type="Proteomes" id="UP000224974"/>
    </source>
</evidence>
<evidence type="ECO:0000313" key="2">
    <source>
        <dbReference type="EMBL" id="VFS49493.1"/>
    </source>
</evidence>
<dbReference type="OrthoDB" id="6556103at2"/>
<sequence>MKSSDTLDWYPSLLPNVKLILGKAVVAVGRQGRAINTRTLIEYLYVVQKRKMKPDDRVALKTAISVLNDNQLKHGHI</sequence>
<dbReference type="Proteomes" id="UP000373449">
    <property type="component" value="Unassembled WGS sequence"/>
</dbReference>
<gene>
    <name evidence="1" type="ORF">CRN84_14015</name>
    <name evidence="2" type="ORF">NCTC12282_03971</name>
</gene>